<dbReference type="SUPFAM" id="SSF53335">
    <property type="entry name" value="S-adenosyl-L-methionine-dependent methyltransferases"/>
    <property type="match status" value="1"/>
</dbReference>
<name>A0ABR1JPL7_9AGAR</name>
<feature type="active site" evidence="9">
    <location>
        <position position="858"/>
    </location>
</feature>
<feature type="region of interest" description="Disordered" evidence="10">
    <location>
        <begin position="1"/>
        <end position="69"/>
    </location>
</feature>
<dbReference type="InterPro" id="IPR050390">
    <property type="entry name" value="C5-Methyltransferase"/>
</dbReference>
<dbReference type="EC" id="2.1.1.37" evidence="2"/>
<proteinExistence type="inferred from homology"/>
<dbReference type="InterPro" id="IPR043151">
    <property type="entry name" value="BAH_sf"/>
</dbReference>
<keyword evidence="8" id="KW-0539">Nucleus</keyword>
<dbReference type="PANTHER" id="PTHR10629:SF52">
    <property type="entry name" value="DNA (CYTOSINE-5)-METHYLTRANSFERASE 1"/>
    <property type="match status" value="1"/>
</dbReference>
<dbReference type="InterPro" id="IPR022702">
    <property type="entry name" value="Cytosine_MeTrfase1_RFD"/>
</dbReference>
<evidence type="ECO:0000256" key="4">
    <source>
        <dbReference type="ARBA" id="ARBA00022679"/>
    </source>
</evidence>
<evidence type="ECO:0000256" key="3">
    <source>
        <dbReference type="ARBA" id="ARBA00022603"/>
    </source>
</evidence>
<dbReference type="Pfam" id="PF01426">
    <property type="entry name" value="BAH"/>
    <property type="match status" value="1"/>
</dbReference>
<dbReference type="Gene3D" id="3.40.50.150">
    <property type="entry name" value="Vaccinia Virus protein VP39"/>
    <property type="match status" value="1"/>
</dbReference>
<sequence length="1239" mass="140937">MPPHKRPGALEVSWGPQDDASTSRAPLTENSLSPRPSFAGSNKRRRLKDHKRPEKRHKPNNAPPVAFFRATTEEDPISESAMLDYFEVERESSSKPHFTLSDFSIFDASRRQEMVPPLVLRDGCRLEGVGFALPDQVYENEEDAGQEDDLDTGQYIKLGRILQSHFDFEEEEPSTWIETEYAYYILGAPSQQYREIFRFFINPRFHAQRIIASAQENCNWQRGNLLDYFLGQSDPFGRQVKDDDFSNAEAFIPDALKELKKHNALGNLKSTFLKDLLTQPGTHDTPTQARPWKAPELQKIGQSSRNLDLAVHRRPNQTHVTGRIGELAVGLVGEALKVVGPRPPPLDLKLKEGLRKLAYEQLRKAVIRAHSKPIIQWRRDRLIRGHRTFLPSVIIDQEEYKPGDVILVPIGQMETERREGQAQNHSTPFPQPSQLPQDGCVADYFWFAKIIFIDIASEIVHVQWFNHGFNTVLGRLAHPQELFLQELCGPVSFGSISGKVIVHQVAQEEQWSSIPSDEYFYKLMYNPVDASFTSPDRDRIKTAESRRPPDNCPVCLLLAKERELQIPQPLTETVDGLDRLIGVSYRGECWHLHDFVLYQNFVKGPADIGYVVGLQQKDLAVTIRKVGRVSDIGCLPKSYFRDERALYLTTETEILPVDNVIRAIFVVPRSALKAGHGRNDKDLREKWVSKSPYHFYVKYEFRKMTVIRSMWKQRKPINHSQLMICISCYEAEQKRLQEREEYLKFARKHPLRTLDLCGGVGAFSIGLAEGSGLCLKITHTVEISPSAAKTFKLNSPETIVTNQCLNLYLKYAIKSRSGEVLEVDKPCDIPSSHSKKGTPIPEPPKPGDIKVIVAGFPCQTHSALNMYKRSDDPKSNLLLTTLSEVDRLRPDYCFFENVPGFLFHQLRATQVSPHKVQDGIEQGGLQLLERAMLDLGYQTRFCILEAGHYGTPQTRVRFFMIAAKLGLMLPSLPQPTHDFPSGKRLNIQLSNGTTISPIRSCRGTAAHKFISVKDATEDLPLWDWKHPEPRLLPTKEKDILRTREKEVLSVPYAGIPHPAWGADLVHDYSTNPTTRYQVEARSRETPDLQHFTKQVLAKVAERVHCVPLKADADYRSIGSELGQFQMHNPDSAMAKRGNRPGAYGRLDAEGYFNTTVTNVDPTAKQCKILHPSCHRILTVRELARSQGFPDWFQFFALDENVITHRHIGNAVPWPVARAIGRCFQDALFETWKRERIVVD</sequence>
<evidence type="ECO:0000256" key="1">
    <source>
        <dbReference type="ARBA" id="ARBA00004123"/>
    </source>
</evidence>
<dbReference type="Pfam" id="PF12047">
    <property type="entry name" value="DNMT1-RFD"/>
    <property type="match status" value="1"/>
</dbReference>
<dbReference type="PROSITE" id="PS51038">
    <property type="entry name" value="BAH"/>
    <property type="match status" value="1"/>
</dbReference>
<dbReference type="Proteomes" id="UP001498398">
    <property type="component" value="Unassembled WGS sequence"/>
</dbReference>
<keyword evidence="7" id="KW-0238">DNA-binding</keyword>
<dbReference type="InterPro" id="IPR001525">
    <property type="entry name" value="C5_MeTfrase"/>
</dbReference>
<dbReference type="EMBL" id="JBANRG010000006">
    <property type="protein sequence ID" value="KAK7465308.1"/>
    <property type="molecule type" value="Genomic_DNA"/>
</dbReference>
<evidence type="ECO:0000313" key="13">
    <source>
        <dbReference type="Proteomes" id="UP001498398"/>
    </source>
</evidence>
<evidence type="ECO:0000256" key="5">
    <source>
        <dbReference type="ARBA" id="ARBA00022691"/>
    </source>
</evidence>
<feature type="compositionally biased region" description="Basic residues" evidence="10">
    <location>
        <begin position="42"/>
        <end position="59"/>
    </location>
</feature>
<evidence type="ECO:0000256" key="9">
    <source>
        <dbReference type="PROSITE-ProRule" id="PRU01016"/>
    </source>
</evidence>
<comment type="similarity">
    <text evidence="9">Belongs to the class I-like SAM-binding methyltransferase superfamily. C5-methyltransferase family.</text>
</comment>
<dbReference type="InterPro" id="IPR029063">
    <property type="entry name" value="SAM-dependent_MTases_sf"/>
</dbReference>
<evidence type="ECO:0000256" key="6">
    <source>
        <dbReference type="ARBA" id="ARBA00022737"/>
    </source>
</evidence>
<dbReference type="PROSITE" id="PS51679">
    <property type="entry name" value="SAM_MT_C5"/>
    <property type="match status" value="1"/>
</dbReference>
<feature type="compositionally biased region" description="Polar residues" evidence="10">
    <location>
        <begin position="19"/>
        <end position="34"/>
    </location>
</feature>
<keyword evidence="4 9" id="KW-0808">Transferase</keyword>
<dbReference type="Pfam" id="PF00145">
    <property type="entry name" value="DNA_methylase"/>
    <property type="match status" value="1"/>
</dbReference>
<dbReference type="PRINTS" id="PR00105">
    <property type="entry name" value="C5METTRFRASE"/>
</dbReference>
<evidence type="ECO:0000256" key="10">
    <source>
        <dbReference type="SAM" id="MobiDB-lite"/>
    </source>
</evidence>
<dbReference type="Gene3D" id="3.90.120.10">
    <property type="entry name" value="DNA Methylase, subunit A, domain 2"/>
    <property type="match status" value="1"/>
</dbReference>
<dbReference type="PANTHER" id="PTHR10629">
    <property type="entry name" value="CYTOSINE-SPECIFIC METHYLTRANSFERASE"/>
    <property type="match status" value="1"/>
</dbReference>
<evidence type="ECO:0000256" key="8">
    <source>
        <dbReference type="ARBA" id="ARBA00023242"/>
    </source>
</evidence>
<evidence type="ECO:0000256" key="2">
    <source>
        <dbReference type="ARBA" id="ARBA00011975"/>
    </source>
</evidence>
<keyword evidence="3 9" id="KW-0489">Methyltransferase</keyword>
<keyword evidence="6" id="KW-0677">Repeat</keyword>
<dbReference type="InterPro" id="IPR001025">
    <property type="entry name" value="BAH_dom"/>
</dbReference>
<accession>A0ABR1JPL7</accession>
<comment type="subcellular location">
    <subcellularLocation>
        <location evidence="1">Nucleus</location>
    </subcellularLocation>
</comment>
<reference evidence="12 13" key="1">
    <citation type="submission" date="2024-01" db="EMBL/GenBank/DDBJ databases">
        <title>A draft genome for the cacao thread blight pathogen Marasmiellus scandens.</title>
        <authorList>
            <person name="Baruah I.K."/>
            <person name="Leung J."/>
            <person name="Bukari Y."/>
            <person name="Amoako-Attah I."/>
            <person name="Meinhardt L.W."/>
            <person name="Bailey B.A."/>
            <person name="Cohen S.P."/>
        </authorList>
    </citation>
    <scope>NUCLEOTIDE SEQUENCE [LARGE SCALE GENOMIC DNA]</scope>
    <source>
        <strain evidence="12 13">GH-19</strain>
    </source>
</reference>
<keyword evidence="5 9" id="KW-0949">S-adenosyl-L-methionine</keyword>
<protein>
    <recommendedName>
        <fullName evidence="2">DNA (cytosine-5-)-methyltransferase</fullName>
        <ecNumber evidence="2">2.1.1.37</ecNumber>
    </recommendedName>
</protein>
<dbReference type="SMART" id="SM00439">
    <property type="entry name" value="BAH"/>
    <property type="match status" value="1"/>
</dbReference>
<evidence type="ECO:0000259" key="11">
    <source>
        <dbReference type="PROSITE" id="PS51038"/>
    </source>
</evidence>
<organism evidence="12 13">
    <name type="scientific">Marasmiellus scandens</name>
    <dbReference type="NCBI Taxonomy" id="2682957"/>
    <lineage>
        <taxon>Eukaryota</taxon>
        <taxon>Fungi</taxon>
        <taxon>Dikarya</taxon>
        <taxon>Basidiomycota</taxon>
        <taxon>Agaricomycotina</taxon>
        <taxon>Agaricomycetes</taxon>
        <taxon>Agaricomycetidae</taxon>
        <taxon>Agaricales</taxon>
        <taxon>Marasmiineae</taxon>
        <taxon>Omphalotaceae</taxon>
        <taxon>Marasmiellus</taxon>
    </lineage>
</organism>
<feature type="domain" description="BAH" evidence="11">
    <location>
        <begin position="398"/>
        <end position="536"/>
    </location>
</feature>
<gene>
    <name evidence="12" type="ORF">VKT23_005287</name>
</gene>
<dbReference type="PIRSF" id="PIRSF037404">
    <property type="entry name" value="DNMT1"/>
    <property type="match status" value="1"/>
</dbReference>
<dbReference type="Gene3D" id="2.30.30.490">
    <property type="match status" value="2"/>
</dbReference>
<comment type="caution">
    <text evidence="12">The sequence shown here is derived from an EMBL/GenBank/DDBJ whole genome shotgun (WGS) entry which is preliminary data.</text>
</comment>
<evidence type="ECO:0000256" key="7">
    <source>
        <dbReference type="ARBA" id="ARBA00023125"/>
    </source>
</evidence>
<evidence type="ECO:0000313" key="12">
    <source>
        <dbReference type="EMBL" id="KAK7465308.1"/>
    </source>
</evidence>
<keyword evidence="13" id="KW-1185">Reference proteome</keyword>